<dbReference type="PANTHER" id="PTHR38479">
    <property type="entry name" value="LMO0824 PROTEIN"/>
    <property type="match status" value="1"/>
</dbReference>
<keyword evidence="1" id="KW-0175">Coiled coil</keyword>
<accession>A0AA97GV02</accession>
<feature type="coiled-coil region" evidence="1">
    <location>
        <begin position="334"/>
        <end position="361"/>
    </location>
</feature>
<sequence length="368" mass="40182">MARALTLEQWNRTLLSRQHLLERVDDDVMEVVDRLVGLQSQDPQAAFYGLACRVEDFDPADVDDLLTDRELVRMTLQRGTVFLMDGLDARWIRALVQPSINAAAATNHGKKLQTVTADEIVDLAVELLTATAEPVPGSALRAALAQRWPDEPPADLAAVARWRLPLVQTPPRGLWQASGAPAYRLLDDWIGPGEPAVIGDEARKDLVRLYLRGFGPATVNAVQTWSGLTGLGPIVAAMEADWELVELTGPGGEKLYDLEGLPIASGHEPAPVRCVAPYDNLLVANADRARVADPDRYAALATPNGRFPGFVLVDGRLAATWTPTKDGVTLTELRDLTSAERVDVEREMAKLQEMRAAATCRSEGCERR</sequence>
<gene>
    <name evidence="2" type="ORF">MP11Mi_11840</name>
</gene>
<protein>
    <recommendedName>
        <fullName evidence="3">Winged helix DNA-binding domain-containing protein</fullName>
    </recommendedName>
</protein>
<dbReference type="EMBL" id="CP128986">
    <property type="protein sequence ID" value="WOC12102.1"/>
    <property type="molecule type" value="Genomic_DNA"/>
</dbReference>
<reference evidence="2" key="1">
    <citation type="submission" date="2023-06" db="EMBL/GenBank/DDBJ databases">
        <title>Gordonia sp. nov. and Pseudochrobactrum sp. nov., two species isolated from the burying beetle Nicrophorus vespilloides.</title>
        <authorList>
            <person name="Poehlein A."/>
            <person name="Guzman J."/>
            <person name="Daniel R."/>
            <person name="Vilcinskas A."/>
        </authorList>
    </citation>
    <scope>NUCLEOTIDE SEQUENCE</scope>
    <source>
        <strain evidence="2">MP11Mi</strain>
    </source>
</reference>
<evidence type="ECO:0000256" key="1">
    <source>
        <dbReference type="SAM" id="Coils"/>
    </source>
</evidence>
<dbReference type="RefSeq" id="WP_420041360.1">
    <property type="nucleotide sequence ID" value="NZ_CP128986.1"/>
</dbReference>
<dbReference type="InterPro" id="IPR009351">
    <property type="entry name" value="AlkZ-like"/>
</dbReference>
<name>A0AA97GV02_9ACTN</name>
<evidence type="ECO:0008006" key="3">
    <source>
        <dbReference type="Google" id="ProtNLM"/>
    </source>
</evidence>
<dbReference type="PANTHER" id="PTHR38479:SF2">
    <property type="entry name" value="WINGED HELIX DNA-BINDING DOMAIN-CONTAINING PROTEIN"/>
    <property type="match status" value="1"/>
</dbReference>
<evidence type="ECO:0000313" key="2">
    <source>
        <dbReference type="EMBL" id="WOC12102.1"/>
    </source>
</evidence>
<dbReference type="Pfam" id="PF06224">
    <property type="entry name" value="AlkZ-like"/>
    <property type="match status" value="1"/>
</dbReference>
<organism evidence="2">
    <name type="scientific">Gordonia sp. MP11Mi</name>
    <dbReference type="NCBI Taxonomy" id="3022769"/>
    <lineage>
        <taxon>Bacteria</taxon>
        <taxon>Bacillati</taxon>
        <taxon>Actinomycetota</taxon>
        <taxon>Actinomycetes</taxon>
        <taxon>Mycobacteriales</taxon>
        <taxon>Gordoniaceae</taxon>
        <taxon>Gordonia</taxon>
    </lineage>
</organism>
<proteinExistence type="predicted"/>
<dbReference type="AlphaFoldDB" id="A0AA97GV02"/>